<evidence type="ECO:0000313" key="3">
    <source>
        <dbReference type="Proteomes" id="UP000298159"/>
    </source>
</evidence>
<reference evidence="2 3" key="1">
    <citation type="submission" date="2019-04" db="EMBL/GenBank/DDBJ databases">
        <title>Streptomyces sp. nov. Bv016 isolated from bark of Buahinia variegata.</title>
        <authorList>
            <person name="Kanchanasin P."/>
            <person name="Tanasupawat S."/>
            <person name="Yuki M."/>
            <person name="Kudo T."/>
        </authorList>
    </citation>
    <scope>NUCLEOTIDE SEQUENCE [LARGE SCALE GENOMIC DNA]</scope>
    <source>
        <strain evidence="2 3">Bv016</strain>
    </source>
</reference>
<organism evidence="2 3">
    <name type="scientific">Streptomyces bauhiniae</name>
    <dbReference type="NCBI Taxonomy" id="2340725"/>
    <lineage>
        <taxon>Bacteria</taxon>
        <taxon>Bacillati</taxon>
        <taxon>Actinomycetota</taxon>
        <taxon>Actinomycetes</taxon>
        <taxon>Kitasatosporales</taxon>
        <taxon>Streptomycetaceae</taxon>
        <taxon>Streptomyces</taxon>
    </lineage>
</organism>
<sequence>MPAHVQQRRRGRSGQVPGQFGGGDDDCHGAILAHGVAATPGCHYSARPDSPDHTAYGIGHTVCVRRHAPVRADRGRPDLPPGPRVATYRWRLGPAGSGCDAAPMRGRRESER</sequence>
<gene>
    <name evidence="2" type="ORF">E5083_16415</name>
</gene>
<feature type="region of interest" description="Disordered" evidence="1">
    <location>
        <begin position="72"/>
        <end position="112"/>
    </location>
</feature>
<dbReference type="EMBL" id="SRRT01000004">
    <property type="protein sequence ID" value="TGN76759.1"/>
    <property type="molecule type" value="Genomic_DNA"/>
</dbReference>
<accession>A0A4Z1D4Q2</accession>
<comment type="caution">
    <text evidence="2">The sequence shown here is derived from an EMBL/GenBank/DDBJ whole genome shotgun (WGS) entry which is preliminary data.</text>
</comment>
<feature type="region of interest" description="Disordered" evidence="1">
    <location>
        <begin position="1"/>
        <end position="26"/>
    </location>
</feature>
<evidence type="ECO:0000256" key="1">
    <source>
        <dbReference type="SAM" id="MobiDB-lite"/>
    </source>
</evidence>
<protein>
    <submittedName>
        <fullName evidence="2">Uncharacterized protein</fullName>
    </submittedName>
</protein>
<dbReference type="AlphaFoldDB" id="A0A4Z1D4Q2"/>
<feature type="compositionally biased region" description="Basic residues" evidence="1">
    <location>
        <begin position="1"/>
        <end position="12"/>
    </location>
</feature>
<dbReference type="Proteomes" id="UP000298159">
    <property type="component" value="Unassembled WGS sequence"/>
</dbReference>
<proteinExistence type="predicted"/>
<keyword evidence="3" id="KW-1185">Reference proteome</keyword>
<evidence type="ECO:0000313" key="2">
    <source>
        <dbReference type="EMBL" id="TGN76759.1"/>
    </source>
</evidence>
<name>A0A4Z1D4Q2_9ACTN</name>